<sequence>MKHTLRSLTVLRLAQKYNSSCKRIAQCSSPFLGLVLPFLTLRGTNRSSLTWNRQNETLFRTSIRQMPTTPRSSTALSSSYQDLTDRLTNSLSHGTTSCSPNSTIYLTLFTAHYLKFVFLVVTPSLKAVPAK</sequence>
<evidence type="ECO:0000313" key="2">
    <source>
        <dbReference type="Proteomes" id="UP001152798"/>
    </source>
</evidence>
<proteinExistence type="predicted"/>
<keyword evidence="2" id="KW-1185">Reference proteome</keyword>
<name>A0A9P0H111_NEZVI</name>
<protein>
    <submittedName>
        <fullName evidence="1">Uncharacterized protein</fullName>
    </submittedName>
</protein>
<dbReference type="AlphaFoldDB" id="A0A9P0H111"/>
<organism evidence="1 2">
    <name type="scientific">Nezara viridula</name>
    <name type="common">Southern green stink bug</name>
    <name type="synonym">Cimex viridulus</name>
    <dbReference type="NCBI Taxonomy" id="85310"/>
    <lineage>
        <taxon>Eukaryota</taxon>
        <taxon>Metazoa</taxon>
        <taxon>Ecdysozoa</taxon>
        <taxon>Arthropoda</taxon>
        <taxon>Hexapoda</taxon>
        <taxon>Insecta</taxon>
        <taxon>Pterygota</taxon>
        <taxon>Neoptera</taxon>
        <taxon>Paraneoptera</taxon>
        <taxon>Hemiptera</taxon>
        <taxon>Heteroptera</taxon>
        <taxon>Panheteroptera</taxon>
        <taxon>Pentatomomorpha</taxon>
        <taxon>Pentatomoidea</taxon>
        <taxon>Pentatomidae</taxon>
        <taxon>Pentatominae</taxon>
        <taxon>Nezara</taxon>
    </lineage>
</organism>
<reference evidence="1" key="1">
    <citation type="submission" date="2022-01" db="EMBL/GenBank/DDBJ databases">
        <authorList>
            <person name="King R."/>
        </authorList>
    </citation>
    <scope>NUCLEOTIDE SEQUENCE</scope>
</reference>
<dbReference type="Proteomes" id="UP001152798">
    <property type="component" value="Chromosome 1"/>
</dbReference>
<dbReference type="EMBL" id="OV725077">
    <property type="protein sequence ID" value="CAH1389205.1"/>
    <property type="molecule type" value="Genomic_DNA"/>
</dbReference>
<evidence type="ECO:0000313" key="1">
    <source>
        <dbReference type="EMBL" id="CAH1389205.1"/>
    </source>
</evidence>
<gene>
    <name evidence="1" type="ORF">NEZAVI_LOCUS649</name>
</gene>
<accession>A0A9P0H111</accession>